<keyword evidence="2" id="KW-1133">Transmembrane helix</keyword>
<proteinExistence type="predicted"/>
<organism evidence="3 4">
    <name type="scientific">Cercophora samala</name>
    <dbReference type="NCBI Taxonomy" id="330535"/>
    <lineage>
        <taxon>Eukaryota</taxon>
        <taxon>Fungi</taxon>
        <taxon>Dikarya</taxon>
        <taxon>Ascomycota</taxon>
        <taxon>Pezizomycotina</taxon>
        <taxon>Sordariomycetes</taxon>
        <taxon>Sordariomycetidae</taxon>
        <taxon>Sordariales</taxon>
        <taxon>Lasiosphaeriaceae</taxon>
        <taxon>Cercophora</taxon>
    </lineage>
</organism>
<protein>
    <submittedName>
        <fullName evidence="3">Uncharacterized protein</fullName>
    </submittedName>
</protein>
<name>A0AA40D9F7_9PEZI</name>
<feature type="transmembrane region" description="Helical" evidence="2">
    <location>
        <begin position="211"/>
        <end position="235"/>
    </location>
</feature>
<evidence type="ECO:0000313" key="4">
    <source>
        <dbReference type="Proteomes" id="UP001174997"/>
    </source>
</evidence>
<dbReference type="EMBL" id="JAULSY010000083">
    <property type="protein sequence ID" value="KAK0666758.1"/>
    <property type="molecule type" value="Genomic_DNA"/>
</dbReference>
<keyword evidence="4" id="KW-1185">Reference proteome</keyword>
<keyword evidence="2" id="KW-0472">Membrane</keyword>
<dbReference type="AlphaFoldDB" id="A0AA40D9F7"/>
<comment type="caution">
    <text evidence="3">The sequence shown here is derived from an EMBL/GenBank/DDBJ whole genome shotgun (WGS) entry which is preliminary data.</text>
</comment>
<sequence length="439" mass="50710">MSHCFSTNWTVRNASGHLVVNTSESLESIMWWYHVCLAFWTLGWFEWKRHNFVGSELNHIPPYGYDPELLKDLPPHPDGVDKRISPDEFWKMMTKYTGLGFWASLELVRRFGPISITEFMMDRSLEDKNDPFYYGRVNRVYWPVWLLLIWGTEVVFWDFGETVTLAVLRWRDKGLADAIAPTGELATGGDKDGNLACGFRRHDGAQERSPFWYLYHAAIFSLFMLVAAGVISVQFSDRDTVFLEVMMVILWLSAKVVLAVVPHWLVSKIFGNYLKRFTDAMTGLVVSVCFEDNAGGAEVEPVDDEGEEEVKGVQILLEGLANWFGGLRRAVLGYLKILLQFTLDVQILLEGLANWFGVLCRGVLGYLKILLQYITLGVWQWMRGMPQWLRGLYNKYRPLTKKQKQQIESQRRIDAIEKARKRQQEGGVLRPDSKPHRRR</sequence>
<feature type="region of interest" description="Disordered" evidence="1">
    <location>
        <begin position="420"/>
        <end position="439"/>
    </location>
</feature>
<dbReference type="Proteomes" id="UP001174997">
    <property type="component" value="Unassembled WGS sequence"/>
</dbReference>
<accession>A0AA40D9F7</accession>
<evidence type="ECO:0000256" key="2">
    <source>
        <dbReference type="SAM" id="Phobius"/>
    </source>
</evidence>
<evidence type="ECO:0000256" key="1">
    <source>
        <dbReference type="SAM" id="MobiDB-lite"/>
    </source>
</evidence>
<feature type="transmembrane region" description="Helical" evidence="2">
    <location>
        <begin position="241"/>
        <end position="266"/>
    </location>
</feature>
<evidence type="ECO:0000313" key="3">
    <source>
        <dbReference type="EMBL" id="KAK0666758.1"/>
    </source>
</evidence>
<keyword evidence="2" id="KW-0812">Transmembrane</keyword>
<reference evidence="3" key="1">
    <citation type="submission" date="2023-06" db="EMBL/GenBank/DDBJ databases">
        <title>Genome-scale phylogeny and comparative genomics of the fungal order Sordariales.</title>
        <authorList>
            <consortium name="Lawrence Berkeley National Laboratory"/>
            <person name="Hensen N."/>
            <person name="Bonometti L."/>
            <person name="Westerberg I."/>
            <person name="Brannstrom I.O."/>
            <person name="Guillou S."/>
            <person name="Cros-Aarteil S."/>
            <person name="Calhoun S."/>
            <person name="Haridas S."/>
            <person name="Kuo A."/>
            <person name="Mondo S."/>
            <person name="Pangilinan J."/>
            <person name="Riley R."/>
            <person name="Labutti K."/>
            <person name="Andreopoulos B."/>
            <person name="Lipzen A."/>
            <person name="Chen C."/>
            <person name="Yanf M."/>
            <person name="Daum C."/>
            <person name="Ng V."/>
            <person name="Clum A."/>
            <person name="Steindorff A."/>
            <person name="Ohm R."/>
            <person name="Martin F."/>
            <person name="Silar P."/>
            <person name="Natvig D."/>
            <person name="Lalanne C."/>
            <person name="Gautier V."/>
            <person name="Ament-Velasquez S.L."/>
            <person name="Kruys A."/>
            <person name="Hutchinson M.I."/>
            <person name="Powell A.J."/>
            <person name="Barry K."/>
            <person name="Miller A.N."/>
            <person name="Grigoriev I.V."/>
            <person name="Debuchy R."/>
            <person name="Gladieux P."/>
            <person name="Thoren M.H."/>
            <person name="Johannesson H."/>
        </authorList>
    </citation>
    <scope>NUCLEOTIDE SEQUENCE</scope>
    <source>
        <strain evidence="3">CBS 307.81</strain>
    </source>
</reference>
<gene>
    <name evidence="3" type="ORF">QBC41DRAFT_304997</name>
</gene>